<name>A0A1U7YT69_NELNU</name>
<keyword evidence="2" id="KW-0472">Membrane</keyword>
<keyword evidence="2" id="KW-1133">Transmembrane helix</keyword>
<dbReference type="Pfam" id="PF04970">
    <property type="entry name" value="LRAT"/>
    <property type="match status" value="1"/>
</dbReference>
<evidence type="ECO:0000259" key="3">
    <source>
        <dbReference type="PROSITE" id="PS51934"/>
    </source>
</evidence>
<evidence type="ECO:0000256" key="1">
    <source>
        <dbReference type="SAM" id="MobiDB-lite"/>
    </source>
</evidence>
<reference evidence="5 6" key="1">
    <citation type="submission" date="2025-04" db="UniProtKB">
        <authorList>
            <consortium name="RefSeq"/>
        </authorList>
    </citation>
    <scope>IDENTIFICATION</scope>
</reference>
<evidence type="ECO:0000313" key="6">
    <source>
        <dbReference type="RefSeq" id="XP_010242302.1"/>
    </source>
</evidence>
<dbReference type="InterPro" id="IPR007053">
    <property type="entry name" value="LRAT_dom"/>
</dbReference>
<feature type="transmembrane region" description="Helical" evidence="2">
    <location>
        <begin position="157"/>
        <end position="181"/>
    </location>
</feature>
<dbReference type="PANTHER" id="PTHR46137:SF3">
    <property type="entry name" value="OS05G0310600 PROTEIN"/>
    <property type="match status" value="1"/>
</dbReference>
<gene>
    <name evidence="5 6" type="primary">LOC104586691</name>
</gene>
<evidence type="ECO:0000256" key="2">
    <source>
        <dbReference type="SAM" id="Phobius"/>
    </source>
</evidence>
<evidence type="ECO:0000313" key="4">
    <source>
        <dbReference type="Proteomes" id="UP000189703"/>
    </source>
</evidence>
<protein>
    <submittedName>
        <fullName evidence="5 6">Uncharacterized protein LOC104586691</fullName>
    </submittedName>
</protein>
<dbReference type="RefSeq" id="XP_010242301.1">
    <property type="nucleotide sequence ID" value="XM_010243999.2"/>
</dbReference>
<keyword evidence="2" id="KW-0812">Transmembrane</keyword>
<dbReference type="STRING" id="4432.A0A1U7YT69"/>
<dbReference type="OMA" id="GCHIAVE"/>
<dbReference type="PANTHER" id="PTHR46137">
    <property type="entry name" value="OS05G0310600 PROTEIN"/>
    <property type="match status" value="1"/>
</dbReference>
<sequence>MSSNTINRSELKPGDHIYSYRQAYTYSHHGVYVGNEYVIHFTSNKALLFSSSGSGTPCPNCGYDGKAHFGVIKSCLDCFLDGGKLYRYQYGVNVVKFMTQIRGGTCSSHASDEASKVIRRANTLYEGNNFGDYNLFNNNCEDFAVYCKTERLISGQAVGFTAFTTALVVGGFVYNLGRYVYDKTRDRKKALKERAGTGSVCSDDDADGHQKGDQGWGL</sequence>
<evidence type="ECO:0000313" key="5">
    <source>
        <dbReference type="RefSeq" id="XP_010242301.1"/>
    </source>
</evidence>
<dbReference type="OrthoDB" id="1933383at2759"/>
<dbReference type="GeneID" id="104586691"/>
<organism evidence="4 6">
    <name type="scientific">Nelumbo nucifera</name>
    <name type="common">Sacred lotus</name>
    <dbReference type="NCBI Taxonomy" id="4432"/>
    <lineage>
        <taxon>Eukaryota</taxon>
        <taxon>Viridiplantae</taxon>
        <taxon>Streptophyta</taxon>
        <taxon>Embryophyta</taxon>
        <taxon>Tracheophyta</taxon>
        <taxon>Spermatophyta</taxon>
        <taxon>Magnoliopsida</taxon>
        <taxon>Proteales</taxon>
        <taxon>Nelumbonaceae</taxon>
        <taxon>Nelumbo</taxon>
    </lineage>
</organism>
<accession>A0A1U7YT69</accession>
<feature type="region of interest" description="Disordered" evidence="1">
    <location>
        <begin position="197"/>
        <end position="218"/>
    </location>
</feature>
<dbReference type="AlphaFoldDB" id="A0A1U7YT69"/>
<feature type="domain" description="LRAT" evidence="3">
    <location>
        <begin position="18"/>
        <end position="156"/>
    </location>
</feature>
<dbReference type="KEGG" id="nnu:104586691"/>
<dbReference type="PROSITE" id="PS51934">
    <property type="entry name" value="LRAT"/>
    <property type="match status" value="1"/>
</dbReference>
<keyword evidence="4" id="KW-1185">Reference proteome</keyword>
<dbReference type="RefSeq" id="XP_010242302.1">
    <property type="nucleotide sequence ID" value="XM_010244000.2"/>
</dbReference>
<dbReference type="Gene3D" id="3.90.1720.10">
    <property type="entry name" value="endopeptidase domain like (from Nostoc punctiforme)"/>
    <property type="match status" value="1"/>
</dbReference>
<dbReference type="Proteomes" id="UP000189703">
    <property type="component" value="Unplaced"/>
</dbReference>
<dbReference type="eggNOG" id="ENOG502QSKS">
    <property type="taxonomic scope" value="Eukaryota"/>
</dbReference>
<proteinExistence type="predicted"/>